<dbReference type="Proteomes" id="UP000053989">
    <property type="component" value="Unassembled WGS sequence"/>
</dbReference>
<dbReference type="InParanoid" id="A0A0C3D1V3"/>
<keyword evidence="2" id="KW-1185">Reference proteome</keyword>
<dbReference type="AlphaFoldDB" id="A0A0C3D1V3"/>
<evidence type="ECO:0008006" key="3">
    <source>
        <dbReference type="Google" id="ProtNLM"/>
    </source>
</evidence>
<evidence type="ECO:0000313" key="2">
    <source>
        <dbReference type="Proteomes" id="UP000053989"/>
    </source>
</evidence>
<gene>
    <name evidence="1" type="ORF">SCLCIDRAFT_51352</name>
</gene>
<dbReference type="EMBL" id="KN822464">
    <property type="protein sequence ID" value="KIM50384.1"/>
    <property type="molecule type" value="Genomic_DNA"/>
</dbReference>
<accession>A0A0C3D1V3</accession>
<sequence length="53" mass="6035">DKVLRHRGSHSDAEFEIQWTAGDKSWLPYHKVSHLRAIANYFEAIGVAGIENL</sequence>
<dbReference type="HOGENOM" id="CLU_205602_0_0_1"/>
<dbReference type="OrthoDB" id="2674465at2759"/>
<proteinExistence type="predicted"/>
<protein>
    <recommendedName>
        <fullName evidence="3">Chromo domain-containing protein</fullName>
    </recommendedName>
</protein>
<reference evidence="2" key="2">
    <citation type="submission" date="2015-01" db="EMBL/GenBank/DDBJ databases">
        <title>Evolutionary Origins and Diversification of the Mycorrhizal Mutualists.</title>
        <authorList>
            <consortium name="DOE Joint Genome Institute"/>
            <consortium name="Mycorrhizal Genomics Consortium"/>
            <person name="Kohler A."/>
            <person name="Kuo A."/>
            <person name="Nagy L.G."/>
            <person name="Floudas D."/>
            <person name="Copeland A."/>
            <person name="Barry K.W."/>
            <person name="Cichocki N."/>
            <person name="Veneault-Fourrey C."/>
            <person name="LaButti K."/>
            <person name="Lindquist E.A."/>
            <person name="Lipzen A."/>
            <person name="Lundell T."/>
            <person name="Morin E."/>
            <person name="Murat C."/>
            <person name="Riley R."/>
            <person name="Ohm R."/>
            <person name="Sun H."/>
            <person name="Tunlid A."/>
            <person name="Henrissat B."/>
            <person name="Grigoriev I.V."/>
            <person name="Hibbett D.S."/>
            <person name="Martin F."/>
        </authorList>
    </citation>
    <scope>NUCLEOTIDE SEQUENCE [LARGE SCALE GENOMIC DNA]</scope>
    <source>
        <strain evidence="2">Foug A</strain>
    </source>
</reference>
<reference evidence="1 2" key="1">
    <citation type="submission" date="2014-04" db="EMBL/GenBank/DDBJ databases">
        <authorList>
            <consortium name="DOE Joint Genome Institute"/>
            <person name="Kuo A."/>
            <person name="Kohler A."/>
            <person name="Nagy L.G."/>
            <person name="Floudas D."/>
            <person name="Copeland A."/>
            <person name="Barry K.W."/>
            <person name="Cichocki N."/>
            <person name="Veneault-Fourrey C."/>
            <person name="LaButti K."/>
            <person name="Lindquist E.A."/>
            <person name="Lipzen A."/>
            <person name="Lundell T."/>
            <person name="Morin E."/>
            <person name="Murat C."/>
            <person name="Sun H."/>
            <person name="Tunlid A."/>
            <person name="Henrissat B."/>
            <person name="Grigoriev I.V."/>
            <person name="Hibbett D.S."/>
            <person name="Martin F."/>
            <person name="Nordberg H.P."/>
            <person name="Cantor M.N."/>
            <person name="Hua S.X."/>
        </authorList>
    </citation>
    <scope>NUCLEOTIDE SEQUENCE [LARGE SCALE GENOMIC DNA]</scope>
    <source>
        <strain evidence="1 2">Foug A</strain>
    </source>
</reference>
<feature type="non-terminal residue" evidence="1">
    <location>
        <position position="1"/>
    </location>
</feature>
<name>A0A0C3D1V3_9AGAM</name>
<evidence type="ECO:0000313" key="1">
    <source>
        <dbReference type="EMBL" id="KIM50384.1"/>
    </source>
</evidence>
<dbReference type="STRING" id="1036808.A0A0C3D1V3"/>
<feature type="non-terminal residue" evidence="1">
    <location>
        <position position="53"/>
    </location>
</feature>
<organism evidence="1 2">
    <name type="scientific">Scleroderma citrinum Foug A</name>
    <dbReference type="NCBI Taxonomy" id="1036808"/>
    <lineage>
        <taxon>Eukaryota</taxon>
        <taxon>Fungi</taxon>
        <taxon>Dikarya</taxon>
        <taxon>Basidiomycota</taxon>
        <taxon>Agaricomycotina</taxon>
        <taxon>Agaricomycetes</taxon>
        <taxon>Agaricomycetidae</taxon>
        <taxon>Boletales</taxon>
        <taxon>Sclerodermatineae</taxon>
        <taxon>Sclerodermataceae</taxon>
        <taxon>Scleroderma</taxon>
    </lineage>
</organism>